<evidence type="ECO:0000313" key="5">
    <source>
        <dbReference type="Proteomes" id="UP001596025"/>
    </source>
</evidence>
<name>A0ABV9LIS2_9ACTN</name>
<feature type="region of interest" description="Disordered" evidence="1">
    <location>
        <begin position="1"/>
        <end position="31"/>
    </location>
</feature>
<comment type="caution">
    <text evidence="4">The sequence shown here is derived from an EMBL/GenBank/DDBJ whole genome shotgun (WGS) entry which is preliminary data.</text>
</comment>
<keyword evidence="2" id="KW-0472">Membrane</keyword>
<organism evidence="4 5">
    <name type="scientific">Geodermatophilus arenarius</name>
    <dbReference type="NCBI Taxonomy" id="1137990"/>
    <lineage>
        <taxon>Bacteria</taxon>
        <taxon>Bacillati</taxon>
        <taxon>Actinomycetota</taxon>
        <taxon>Actinomycetes</taxon>
        <taxon>Geodermatophilales</taxon>
        <taxon>Geodermatophilaceae</taxon>
        <taxon>Geodermatophilus</taxon>
    </lineage>
</organism>
<sequence>MSQPGSWDPFAGAATPWPPAQPEPPAPAGPRRWRGLAVGGVVLLLLGVLVLGAGIGWTTHAAVDRPDLADTTVQVVDAPTDDAGTAAEVPDVRGLALVDARQALADAGLDPAALSTVDTPSALPAGSVVRQDPVGGSPGAGPVTLYVAVSGTVPALVATDGDAAVATLTELGVAARVVRTYDPAVAEGTVLALDPPAGSPLPKELQLTVAGPPSSVFLTDLDAEGGCGIGEAASNGTTYGHALSCSAGSSPRRTTYLLDRLGTTVEGTVGVLDRGDAGFTGSVVVRGDGRELFRADVRFGAATPFAVPVGGVLQLTVEVVATSTTSGTVVLGDPRVVGAPDAIDTLAGS</sequence>
<proteinExistence type="predicted"/>
<dbReference type="PROSITE" id="PS51178">
    <property type="entry name" value="PASTA"/>
    <property type="match status" value="1"/>
</dbReference>
<dbReference type="SMART" id="SM00740">
    <property type="entry name" value="PASTA"/>
    <property type="match status" value="2"/>
</dbReference>
<dbReference type="Pfam" id="PF03793">
    <property type="entry name" value="PASTA"/>
    <property type="match status" value="2"/>
</dbReference>
<keyword evidence="2" id="KW-0812">Transmembrane</keyword>
<evidence type="ECO:0000313" key="4">
    <source>
        <dbReference type="EMBL" id="MFC4694061.1"/>
    </source>
</evidence>
<reference evidence="5" key="1">
    <citation type="journal article" date="2019" name="Int. J. Syst. Evol. Microbiol.">
        <title>The Global Catalogue of Microorganisms (GCM) 10K type strain sequencing project: providing services to taxonomists for standard genome sequencing and annotation.</title>
        <authorList>
            <consortium name="The Broad Institute Genomics Platform"/>
            <consortium name="The Broad Institute Genome Sequencing Center for Infectious Disease"/>
            <person name="Wu L."/>
            <person name="Ma J."/>
        </authorList>
    </citation>
    <scope>NUCLEOTIDE SEQUENCE [LARGE SCALE GENOMIC DNA]</scope>
    <source>
        <strain evidence="5">CCUG 62763</strain>
    </source>
</reference>
<gene>
    <name evidence="4" type="ORF">ACFO3M_11755</name>
</gene>
<dbReference type="SUPFAM" id="SSF49785">
    <property type="entry name" value="Galactose-binding domain-like"/>
    <property type="match status" value="1"/>
</dbReference>
<dbReference type="InterPro" id="IPR005543">
    <property type="entry name" value="PASTA_dom"/>
</dbReference>
<dbReference type="EMBL" id="JBHSGR010000011">
    <property type="protein sequence ID" value="MFC4694061.1"/>
    <property type="molecule type" value="Genomic_DNA"/>
</dbReference>
<protein>
    <submittedName>
        <fullName evidence="4">PASTA domain-containing protein</fullName>
    </submittedName>
</protein>
<dbReference type="Gene3D" id="3.30.10.20">
    <property type="match status" value="2"/>
</dbReference>
<evidence type="ECO:0000259" key="3">
    <source>
        <dbReference type="PROSITE" id="PS51178"/>
    </source>
</evidence>
<evidence type="ECO:0000256" key="2">
    <source>
        <dbReference type="SAM" id="Phobius"/>
    </source>
</evidence>
<accession>A0ABV9LIS2</accession>
<feature type="compositionally biased region" description="Pro residues" evidence="1">
    <location>
        <begin position="16"/>
        <end position="28"/>
    </location>
</feature>
<feature type="domain" description="PASTA" evidence="3">
    <location>
        <begin position="84"/>
        <end position="149"/>
    </location>
</feature>
<dbReference type="Proteomes" id="UP001596025">
    <property type="component" value="Unassembled WGS sequence"/>
</dbReference>
<keyword evidence="5" id="KW-1185">Reference proteome</keyword>
<dbReference type="CDD" id="cd06577">
    <property type="entry name" value="PASTA_pknB"/>
    <property type="match status" value="2"/>
</dbReference>
<keyword evidence="2" id="KW-1133">Transmembrane helix</keyword>
<feature type="transmembrane region" description="Helical" evidence="2">
    <location>
        <begin position="36"/>
        <end position="57"/>
    </location>
</feature>
<evidence type="ECO:0000256" key="1">
    <source>
        <dbReference type="SAM" id="MobiDB-lite"/>
    </source>
</evidence>
<dbReference type="InterPro" id="IPR008979">
    <property type="entry name" value="Galactose-bd-like_sf"/>
</dbReference>
<dbReference type="RefSeq" id="WP_387988778.1">
    <property type="nucleotide sequence ID" value="NZ_JBHSGR010000011.1"/>
</dbReference>